<protein>
    <submittedName>
        <fullName evidence="1">Phosphoribosylpyrophosphate synthetase</fullName>
    </submittedName>
</protein>
<keyword evidence="2" id="KW-1185">Reference proteome</keyword>
<proteinExistence type="predicted"/>
<dbReference type="Proteomes" id="UP000614216">
    <property type="component" value="Unassembled WGS sequence"/>
</dbReference>
<accession>A0A937KCC9</accession>
<reference evidence="1" key="1">
    <citation type="submission" date="2021-01" db="EMBL/GenBank/DDBJ databases">
        <title>Fulvivirga kasyanovii gen. nov., sp nov., a novel member of the phylum Bacteroidetes isolated from seawater in a mussel farm.</title>
        <authorList>
            <person name="Zhao L.-H."/>
            <person name="Wang Z.-J."/>
        </authorList>
    </citation>
    <scope>NUCLEOTIDE SEQUENCE</scope>
    <source>
        <strain evidence="1">29W222</strain>
    </source>
</reference>
<name>A0A937KCC9_9BACT</name>
<sequence length="104" mass="11979">MSTHNLKSMSEVINTLKDRGYTLDFIYRDNKLFTSDKKKSYNAEELTIVGEYRFEGDTDPSDEAILYSIESQYGDKGTLVDSYGVDSSPELEKFLKNAHYNETR</sequence>
<gene>
    <name evidence="1" type="ORF">JMN32_02260</name>
</gene>
<organism evidence="1 2">
    <name type="scientific">Fulvivirga marina</name>
    <dbReference type="NCBI Taxonomy" id="2494733"/>
    <lineage>
        <taxon>Bacteria</taxon>
        <taxon>Pseudomonadati</taxon>
        <taxon>Bacteroidota</taxon>
        <taxon>Cytophagia</taxon>
        <taxon>Cytophagales</taxon>
        <taxon>Fulvivirgaceae</taxon>
        <taxon>Fulvivirga</taxon>
    </lineage>
</organism>
<evidence type="ECO:0000313" key="1">
    <source>
        <dbReference type="EMBL" id="MBL6445113.1"/>
    </source>
</evidence>
<dbReference type="RefSeq" id="WP_202854654.1">
    <property type="nucleotide sequence ID" value="NZ_JAEUGD010000004.1"/>
</dbReference>
<evidence type="ECO:0000313" key="2">
    <source>
        <dbReference type="Proteomes" id="UP000614216"/>
    </source>
</evidence>
<dbReference type="EMBL" id="JAEUGD010000004">
    <property type="protein sequence ID" value="MBL6445113.1"/>
    <property type="molecule type" value="Genomic_DNA"/>
</dbReference>
<comment type="caution">
    <text evidence="1">The sequence shown here is derived from an EMBL/GenBank/DDBJ whole genome shotgun (WGS) entry which is preliminary data.</text>
</comment>
<dbReference type="AlphaFoldDB" id="A0A937KCC9"/>